<protein>
    <submittedName>
        <fullName evidence="1">Uncharacterized protein</fullName>
    </submittedName>
</protein>
<dbReference type="AlphaFoldDB" id="A0AAD5LN19"/>
<dbReference type="Proteomes" id="UP000820818">
    <property type="component" value="Linkage Group LG1"/>
</dbReference>
<evidence type="ECO:0000313" key="1">
    <source>
        <dbReference type="EMBL" id="KAI9565736.1"/>
    </source>
</evidence>
<reference evidence="1 2" key="1">
    <citation type="submission" date="2022-05" db="EMBL/GenBank/DDBJ databases">
        <title>A multi-omics perspective on studying reproductive biology in Daphnia sinensis.</title>
        <authorList>
            <person name="Jia J."/>
        </authorList>
    </citation>
    <scope>NUCLEOTIDE SEQUENCE [LARGE SCALE GENOMIC DNA]</scope>
    <source>
        <strain evidence="1 2">WSL</strain>
    </source>
</reference>
<organism evidence="1 2">
    <name type="scientific">Daphnia sinensis</name>
    <dbReference type="NCBI Taxonomy" id="1820382"/>
    <lineage>
        <taxon>Eukaryota</taxon>
        <taxon>Metazoa</taxon>
        <taxon>Ecdysozoa</taxon>
        <taxon>Arthropoda</taxon>
        <taxon>Crustacea</taxon>
        <taxon>Branchiopoda</taxon>
        <taxon>Diplostraca</taxon>
        <taxon>Cladocera</taxon>
        <taxon>Anomopoda</taxon>
        <taxon>Daphniidae</taxon>
        <taxon>Daphnia</taxon>
        <taxon>Daphnia similis group</taxon>
    </lineage>
</organism>
<accession>A0AAD5LN19</accession>
<evidence type="ECO:0000313" key="2">
    <source>
        <dbReference type="Proteomes" id="UP000820818"/>
    </source>
</evidence>
<name>A0AAD5LN19_9CRUS</name>
<gene>
    <name evidence="1" type="ORF">GHT06_009528</name>
</gene>
<keyword evidence="2" id="KW-1185">Reference proteome</keyword>
<comment type="caution">
    <text evidence="1">The sequence shown here is derived from an EMBL/GenBank/DDBJ whole genome shotgun (WGS) entry which is preliminary data.</text>
</comment>
<sequence>MTDAAHHQSRFRLNSYILEYCIRVPFSDRYCLEDARTLKRWWCIISVTLQLIFIAKLVESDHSASLKNERSVSAHEFHNGATSMKNPTHFVFFLFIGVKYN</sequence>
<dbReference type="EMBL" id="WJBH02000001">
    <property type="protein sequence ID" value="KAI9565736.1"/>
    <property type="molecule type" value="Genomic_DNA"/>
</dbReference>
<proteinExistence type="predicted"/>